<sequence>MTQELMELRQSILEGRYDDALEIIDDLEDMGKQGTLRKIEAFLVRLVIHLIKNQIEQRLTNSWIASISDSVIQIAKLNIKDNQKSYYIKSDQWGEYLAEALEMAIRPASAEIFGGTLKPSQVSGRLQEKELIDFAENLLLLTYEYQPKELAKMIDNYLAELPGGEDWFE</sequence>
<dbReference type="PANTHER" id="PTHR34235">
    <property type="entry name" value="SLR1203 PROTEIN-RELATED"/>
    <property type="match status" value="1"/>
</dbReference>
<dbReference type="PANTHER" id="PTHR34235:SF1">
    <property type="entry name" value="SLR0416 PROTEIN"/>
    <property type="match status" value="1"/>
</dbReference>
<dbReference type="Proteomes" id="UP000092382">
    <property type="component" value="Unassembled WGS sequence"/>
</dbReference>
<dbReference type="Pfam" id="PF01724">
    <property type="entry name" value="DUF29"/>
    <property type="match status" value="1"/>
</dbReference>
<proteinExistence type="predicted"/>
<dbReference type="InterPro" id="IPR002636">
    <property type="entry name" value="DUF29"/>
</dbReference>
<protein>
    <recommendedName>
        <fullName evidence="3">DUF29 family protein</fullName>
    </recommendedName>
</protein>
<dbReference type="Gene3D" id="1.20.1220.20">
    <property type="entry name" value="Uncharcterised protein PF01724"/>
    <property type="match status" value="1"/>
</dbReference>
<dbReference type="AlphaFoldDB" id="A0A1B7VYA3"/>
<comment type="caution">
    <text evidence="1">The sequence shown here is derived from an EMBL/GenBank/DDBJ whole genome shotgun (WGS) entry which is preliminary data.</text>
</comment>
<dbReference type="STRING" id="1803587.GCA_001593825_03290"/>
<name>A0A1B7VYA3_APHFL</name>
<evidence type="ECO:0000313" key="1">
    <source>
        <dbReference type="EMBL" id="OBQ25957.1"/>
    </source>
</evidence>
<evidence type="ECO:0000313" key="2">
    <source>
        <dbReference type="Proteomes" id="UP000092382"/>
    </source>
</evidence>
<accession>A0A1B7VYA3</accession>
<evidence type="ECO:0008006" key="3">
    <source>
        <dbReference type="Google" id="ProtNLM"/>
    </source>
</evidence>
<reference evidence="1 2" key="1">
    <citation type="submission" date="2015-09" db="EMBL/GenBank/DDBJ databases">
        <title>Whole genome shotgun sequence assembly of Aphanizomenon flos-aquae UKL13.</title>
        <authorList>
            <person name="Driscoll C."/>
        </authorList>
    </citation>
    <scope>NUCLEOTIDE SEQUENCE [LARGE SCALE GENOMIC DNA]</scope>
    <source>
        <strain evidence="1">MDT13</strain>
    </source>
</reference>
<dbReference type="PATRIC" id="fig|1710894.3.peg.3116"/>
<gene>
    <name evidence="1" type="ORF">AN481_07385</name>
</gene>
<dbReference type="EMBL" id="LJOY01000018">
    <property type="protein sequence ID" value="OBQ25957.1"/>
    <property type="molecule type" value="Genomic_DNA"/>
</dbReference>
<organism evidence="1 2">
    <name type="scientific">Aphanizomenon flos-aquae LD13</name>
    <dbReference type="NCBI Taxonomy" id="1710894"/>
    <lineage>
        <taxon>Bacteria</taxon>
        <taxon>Bacillati</taxon>
        <taxon>Cyanobacteriota</taxon>
        <taxon>Cyanophyceae</taxon>
        <taxon>Nostocales</taxon>
        <taxon>Aphanizomenonaceae</taxon>
        <taxon>Aphanizomenon</taxon>
    </lineage>
</organism>